<name>A0AB34X1M8_9ACTO</name>
<sequence>MNSFESKHPRSGDGKFTEKARKESGLELTFGPGDWEEDTGLVKASIPEGTGVAGDKVLEQMEKAIPDDEDNYLYGPAGWTDKTGATEVLKGYMDAGTSMGNYGRFSNLDGEGAEKLLATLPSIVHQDRQNDAPTLGTMLAACAANPGKVSLSGYTIDQTRWDERVSVDTIHIADPEAVEGTRLYGQAARDKWHEYQEKLGLDAREAPDEIYSSGGEKPGWEMWWD</sequence>
<evidence type="ECO:0000313" key="3">
    <source>
        <dbReference type="Proteomes" id="UP000070572"/>
    </source>
</evidence>
<evidence type="ECO:0000313" key="2">
    <source>
        <dbReference type="EMBL" id="KXB82012.1"/>
    </source>
</evidence>
<accession>A0AB34X1M8</accession>
<protein>
    <submittedName>
        <fullName evidence="2">Uncharacterized protein</fullName>
    </submittedName>
</protein>
<dbReference type="AlphaFoldDB" id="A0AB34X1M8"/>
<proteinExistence type="predicted"/>
<dbReference type="RefSeq" id="WP_060919964.1">
    <property type="nucleotide sequence ID" value="NZ_KQ960676.1"/>
</dbReference>
<organism evidence="2 3">
    <name type="scientific">Varibaculum cambriense</name>
    <dbReference type="NCBI Taxonomy" id="184870"/>
    <lineage>
        <taxon>Bacteria</taxon>
        <taxon>Bacillati</taxon>
        <taxon>Actinomycetota</taxon>
        <taxon>Actinomycetes</taxon>
        <taxon>Actinomycetales</taxon>
        <taxon>Actinomycetaceae</taxon>
        <taxon>Varibaculum</taxon>
    </lineage>
</organism>
<reference evidence="2 3" key="1">
    <citation type="submission" date="2016-01" db="EMBL/GenBank/DDBJ databases">
        <authorList>
            <person name="Mitreva M."/>
            <person name="Pepin K.H."/>
            <person name="Mihindukulasuriya K.A."/>
            <person name="Fulton R."/>
            <person name="Fronick C."/>
            <person name="O'Laughlin M."/>
            <person name="Miner T."/>
            <person name="Herter B."/>
            <person name="Rosa B.A."/>
            <person name="Cordes M."/>
            <person name="Tomlinson C."/>
            <person name="Wollam A."/>
            <person name="Palsikar V.B."/>
            <person name="Mardis E.R."/>
            <person name="Wilson R.K."/>
        </authorList>
    </citation>
    <scope>NUCLEOTIDE SEQUENCE [LARGE SCALE GENOMIC DNA]</scope>
    <source>
        <strain evidence="2 3">DNF00696</strain>
    </source>
</reference>
<gene>
    <name evidence="2" type="ORF">HMPREF1862_00075</name>
</gene>
<feature type="compositionally biased region" description="Basic and acidic residues" evidence="1">
    <location>
        <begin position="1"/>
        <end position="25"/>
    </location>
</feature>
<feature type="region of interest" description="Disordered" evidence="1">
    <location>
        <begin position="1"/>
        <end position="39"/>
    </location>
</feature>
<dbReference type="EMBL" id="LSDN01000003">
    <property type="protein sequence ID" value="KXB82012.1"/>
    <property type="molecule type" value="Genomic_DNA"/>
</dbReference>
<dbReference type="Proteomes" id="UP000070572">
    <property type="component" value="Unassembled WGS sequence"/>
</dbReference>
<evidence type="ECO:0000256" key="1">
    <source>
        <dbReference type="SAM" id="MobiDB-lite"/>
    </source>
</evidence>
<comment type="caution">
    <text evidence="2">The sequence shown here is derived from an EMBL/GenBank/DDBJ whole genome shotgun (WGS) entry which is preliminary data.</text>
</comment>